<protein>
    <submittedName>
        <fullName evidence="1">Uncharacterized protein</fullName>
    </submittedName>
</protein>
<accession>A0A4Y7KRN5</accession>
<keyword evidence="2" id="KW-1185">Reference proteome</keyword>
<evidence type="ECO:0000313" key="2">
    <source>
        <dbReference type="Proteomes" id="UP000316621"/>
    </source>
</evidence>
<gene>
    <name evidence="1" type="ORF">C5167_050964</name>
</gene>
<evidence type="ECO:0000313" key="1">
    <source>
        <dbReference type="EMBL" id="RZC75487.1"/>
    </source>
</evidence>
<sequence>MREQAGLDENGICSCGSCILVVSIRECSCIENSTICQMMYKFPCSLSFGFVQLATTYQPCTSRLKVEVSYEIVKTILMIHMFKISELGCMNPVLAAVEPVEILISTTWCISKASRMLSFNIKHRQIIKKTIKAKDQISEGYMAQMRGQPELDENGKQQSATGQIYVNVVPTHGNGKGKTKFNFLQQTVQVGVETGL</sequence>
<proteinExistence type="predicted"/>
<dbReference type="AlphaFoldDB" id="A0A4Y7KRN5"/>
<reference evidence="1 2" key="1">
    <citation type="journal article" date="2018" name="Science">
        <title>The opium poppy genome and morphinan production.</title>
        <authorList>
            <person name="Guo L."/>
            <person name="Winzer T."/>
            <person name="Yang X."/>
            <person name="Li Y."/>
            <person name="Ning Z."/>
            <person name="He Z."/>
            <person name="Teodor R."/>
            <person name="Lu Y."/>
            <person name="Bowser T.A."/>
            <person name="Graham I.A."/>
            <person name="Ye K."/>
        </authorList>
    </citation>
    <scope>NUCLEOTIDE SEQUENCE [LARGE SCALE GENOMIC DNA]</scope>
    <source>
        <strain evidence="2">cv. HN1</strain>
        <tissue evidence="1">Leaves</tissue>
    </source>
</reference>
<dbReference type="EMBL" id="CM010722">
    <property type="protein sequence ID" value="RZC75487.1"/>
    <property type="molecule type" value="Genomic_DNA"/>
</dbReference>
<organism evidence="1 2">
    <name type="scientific">Papaver somniferum</name>
    <name type="common">Opium poppy</name>
    <dbReference type="NCBI Taxonomy" id="3469"/>
    <lineage>
        <taxon>Eukaryota</taxon>
        <taxon>Viridiplantae</taxon>
        <taxon>Streptophyta</taxon>
        <taxon>Embryophyta</taxon>
        <taxon>Tracheophyta</taxon>
        <taxon>Spermatophyta</taxon>
        <taxon>Magnoliopsida</taxon>
        <taxon>Ranunculales</taxon>
        <taxon>Papaveraceae</taxon>
        <taxon>Papaveroideae</taxon>
        <taxon>Papaver</taxon>
    </lineage>
</organism>
<name>A0A4Y7KRN5_PAPSO</name>
<dbReference type="Gramene" id="RZC75487">
    <property type="protein sequence ID" value="RZC75487"/>
    <property type="gene ID" value="C5167_050964"/>
</dbReference>
<dbReference type="Proteomes" id="UP000316621">
    <property type="component" value="Chromosome 8"/>
</dbReference>